<reference evidence="1" key="1">
    <citation type="journal article" date="2021" name="Proc. Natl. Acad. Sci. U.S.A.">
        <title>A Catalog of Tens of Thousands of Viruses from Human Metagenomes Reveals Hidden Associations with Chronic Diseases.</title>
        <authorList>
            <person name="Tisza M.J."/>
            <person name="Buck C.B."/>
        </authorList>
    </citation>
    <scope>NUCLEOTIDE SEQUENCE</scope>
    <source>
        <strain evidence="1">CtB3v5</strain>
    </source>
</reference>
<organism evidence="1">
    <name type="scientific">Siphoviridae sp. ctB3v5</name>
    <dbReference type="NCBI Taxonomy" id="2826186"/>
    <lineage>
        <taxon>Viruses</taxon>
        <taxon>Duplodnaviria</taxon>
        <taxon>Heunggongvirae</taxon>
        <taxon>Uroviricota</taxon>
        <taxon>Caudoviricetes</taxon>
    </lineage>
</organism>
<sequence length="57" mass="6485">MNSSPVITFGPYTKKSTKRSGYSRQKAMYLRRIGFTASIRSSDIPIFFFELDNASKS</sequence>
<accession>A0A8S5M8Y7</accession>
<evidence type="ECO:0000313" key="1">
    <source>
        <dbReference type="EMBL" id="DAD78684.1"/>
    </source>
</evidence>
<proteinExistence type="predicted"/>
<dbReference type="EMBL" id="BK014849">
    <property type="protein sequence ID" value="DAD78684.1"/>
    <property type="molecule type" value="Genomic_DNA"/>
</dbReference>
<protein>
    <submittedName>
        <fullName evidence="1">Uncharacterized protein</fullName>
    </submittedName>
</protein>
<name>A0A8S5M8Y7_9CAUD</name>